<dbReference type="SUPFAM" id="SSF55821">
    <property type="entry name" value="YrdC/RibB"/>
    <property type="match status" value="1"/>
</dbReference>
<keyword evidence="12 14" id="KW-0464">Manganese</keyword>
<evidence type="ECO:0000256" key="8">
    <source>
        <dbReference type="ARBA" id="ARBA00018836"/>
    </source>
</evidence>
<dbReference type="GO" id="GO:0005829">
    <property type="term" value="C:cytosol"/>
    <property type="evidence" value="ECO:0007669"/>
    <property type="project" value="TreeGrafter"/>
</dbReference>
<sequence length="389" mass="42657">MNADVKTLSPANESLRSRALNSVEEIIADFKAGKMVVLMDDEDRENEGDIVMAAEKVRPEDINFMARYARGLICLTLTEQRCKQLRLPPMVTDNGTQFATAFTVSIEAATGVTTGISAFDRAHTIRTAVKRDAQPQDLVQPGHIFPLTAQPGGVLARAGHTEAGCDLGRLAGLEPAAVICEILNEDGTMARRPDLEVFAREHDLKIGTIADLIRYRLDNEHTVERVAETTVKTEFGEFRLVTFQDTVDNTVHLALVKGQVKPGAPTLVRVHLRNTLADVLTVENEHFGWPLRRALKRVAEEGHGVVVLLRKPESPRELVQQIVGLHKGSAPEPEPLSVAADPQILRTYGIGAQILADLGVRKLRVLSAPKRMHAISGFGLEIVEYVPCD</sequence>
<dbReference type="HAMAP" id="MF_00180">
    <property type="entry name" value="RibB"/>
    <property type="match status" value="1"/>
</dbReference>
<evidence type="ECO:0000256" key="4">
    <source>
        <dbReference type="ARBA" id="ARBA00004904"/>
    </source>
</evidence>
<evidence type="ECO:0000256" key="11">
    <source>
        <dbReference type="ARBA" id="ARBA00022842"/>
    </source>
</evidence>
<feature type="binding site" evidence="14">
    <location>
        <begin position="44"/>
        <end position="45"/>
    </location>
    <ligand>
        <name>D-ribulose 5-phosphate</name>
        <dbReference type="ChEBI" id="CHEBI:58121"/>
    </ligand>
</feature>
<dbReference type="GO" id="GO:0003935">
    <property type="term" value="F:GTP cyclohydrolase II activity"/>
    <property type="evidence" value="ECO:0007669"/>
    <property type="project" value="TreeGrafter"/>
</dbReference>
<dbReference type="Pfam" id="PF00925">
    <property type="entry name" value="GTP_cyclohydro2"/>
    <property type="match status" value="1"/>
</dbReference>
<dbReference type="NCBIfam" id="NF010626">
    <property type="entry name" value="PRK14019.1"/>
    <property type="match status" value="1"/>
</dbReference>
<dbReference type="STRING" id="490188.SAMN04488068_2649"/>
<comment type="catalytic activity">
    <reaction evidence="1 14">
        <text>D-ribulose 5-phosphate = (2S)-2-hydroxy-3-oxobutyl phosphate + formate + H(+)</text>
        <dbReference type="Rhea" id="RHEA:18457"/>
        <dbReference type="ChEBI" id="CHEBI:15378"/>
        <dbReference type="ChEBI" id="CHEBI:15740"/>
        <dbReference type="ChEBI" id="CHEBI:58121"/>
        <dbReference type="ChEBI" id="CHEBI:58830"/>
        <dbReference type="EC" id="4.1.99.12"/>
    </reaction>
</comment>
<protein>
    <recommendedName>
        <fullName evidence="8 14">3,4-dihydroxy-2-butanone 4-phosphate synthase</fullName>
        <shortName evidence="14">DHBP synthase</shortName>
        <ecNumber evidence="7 14">4.1.99.12</ecNumber>
    </recommendedName>
</protein>
<evidence type="ECO:0000256" key="2">
    <source>
        <dbReference type="ARBA" id="ARBA00001936"/>
    </source>
</evidence>
<dbReference type="UniPathway" id="UPA00275">
    <property type="reaction ID" value="UER00399"/>
</dbReference>
<evidence type="ECO:0000313" key="16">
    <source>
        <dbReference type="EMBL" id="SHH14002.1"/>
    </source>
</evidence>
<keyword evidence="17" id="KW-1185">Reference proteome</keyword>
<evidence type="ECO:0000256" key="10">
    <source>
        <dbReference type="ARBA" id="ARBA00022723"/>
    </source>
</evidence>
<reference evidence="16 17" key="1">
    <citation type="submission" date="2016-11" db="EMBL/GenBank/DDBJ databases">
        <authorList>
            <person name="Jaros S."/>
            <person name="Januszkiewicz K."/>
            <person name="Wedrychowicz H."/>
        </authorList>
    </citation>
    <scope>NUCLEOTIDE SEQUENCE [LARGE SCALE GENOMIC DNA]</scope>
    <source>
        <strain evidence="16 17">CGMCC 1.7049</strain>
    </source>
</reference>
<dbReference type="Proteomes" id="UP000199758">
    <property type="component" value="Unassembled WGS sequence"/>
</dbReference>
<gene>
    <name evidence="14" type="primary">ribB</name>
    <name evidence="16" type="ORF">SAMN04488068_2649</name>
</gene>
<comment type="function">
    <text evidence="3 14">Catalyzes the conversion of D-ribulose 5-phosphate to formate and 3,4-dihydroxy-2-butanone 4-phosphate.</text>
</comment>
<feature type="site" description="Essential for catalytic activity" evidence="14">
    <location>
        <position position="181"/>
    </location>
</feature>
<comment type="similarity">
    <text evidence="5">In the N-terminal section; belongs to the DHBP synthase family.</text>
</comment>
<evidence type="ECO:0000256" key="9">
    <source>
        <dbReference type="ARBA" id="ARBA00022619"/>
    </source>
</evidence>
<dbReference type="PANTHER" id="PTHR21327:SF34">
    <property type="entry name" value="3,4-DIHYDROXY-2-BUTANONE 4-PHOSPHATE SYNTHASE"/>
    <property type="match status" value="1"/>
</dbReference>
<keyword evidence="9 14" id="KW-0686">Riboflavin biosynthesis</keyword>
<dbReference type="AlphaFoldDB" id="A0A1M5QIR9"/>
<dbReference type="InterPro" id="IPR017945">
    <property type="entry name" value="DHBP_synth_RibB-like_a/b_dom"/>
</dbReference>
<dbReference type="InterPro" id="IPR036144">
    <property type="entry name" value="RibA-like_sf"/>
</dbReference>
<accession>A0A1M5QIR9</accession>
<dbReference type="EMBL" id="FQWZ01000006">
    <property type="protein sequence ID" value="SHH14002.1"/>
    <property type="molecule type" value="Genomic_DNA"/>
</dbReference>
<evidence type="ECO:0000256" key="13">
    <source>
        <dbReference type="ARBA" id="ARBA00023239"/>
    </source>
</evidence>
<evidence type="ECO:0000256" key="1">
    <source>
        <dbReference type="ARBA" id="ARBA00000141"/>
    </source>
</evidence>
<dbReference type="Gene3D" id="3.40.50.10990">
    <property type="entry name" value="GTP cyclohydrolase II"/>
    <property type="match status" value="1"/>
</dbReference>
<dbReference type="GO" id="GO:0008686">
    <property type="term" value="F:3,4-dihydroxy-2-butanone-4-phosphate synthase activity"/>
    <property type="evidence" value="ECO:0007669"/>
    <property type="project" value="UniProtKB-UniRule"/>
</dbReference>
<feature type="site" description="Essential for catalytic activity" evidence="14">
    <location>
        <position position="143"/>
    </location>
</feature>
<keyword evidence="11 14" id="KW-0460">Magnesium</keyword>
<dbReference type="Gene3D" id="3.90.870.10">
    <property type="entry name" value="DHBP synthase"/>
    <property type="match status" value="1"/>
</dbReference>
<feature type="binding site" evidence="14">
    <location>
        <position position="45"/>
    </location>
    <ligand>
        <name>Mg(2+)</name>
        <dbReference type="ChEBI" id="CHEBI:18420"/>
        <label>1</label>
    </ligand>
</feature>
<evidence type="ECO:0000256" key="6">
    <source>
        <dbReference type="ARBA" id="ARBA00008976"/>
    </source>
</evidence>
<feature type="binding site" evidence="14">
    <location>
        <begin position="157"/>
        <end position="161"/>
    </location>
    <ligand>
        <name>D-ribulose 5-phosphate</name>
        <dbReference type="ChEBI" id="CHEBI:58121"/>
    </ligand>
</feature>
<dbReference type="RefSeq" id="WP_072898138.1">
    <property type="nucleotide sequence ID" value="NZ_FQWZ01000006.1"/>
</dbReference>
<evidence type="ECO:0000256" key="5">
    <source>
        <dbReference type="ARBA" id="ARBA00005520"/>
    </source>
</evidence>
<evidence type="ECO:0000256" key="14">
    <source>
        <dbReference type="HAMAP-Rule" id="MF_00180"/>
    </source>
</evidence>
<keyword evidence="10 14" id="KW-0479">Metal-binding</keyword>
<evidence type="ECO:0000256" key="12">
    <source>
        <dbReference type="ARBA" id="ARBA00023211"/>
    </source>
</evidence>
<name>A0A1M5QIR9_9GAMM</name>
<dbReference type="EC" id="4.1.99.12" evidence="7 14"/>
<evidence type="ECO:0000313" key="17">
    <source>
        <dbReference type="Proteomes" id="UP000199758"/>
    </source>
</evidence>
<feature type="binding site" evidence="14">
    <location>
        <position position="49"/>
    </location>
    <ligand>
        <name>D-ribulose 5-phosphate</name>
        <dbReference type="ChEBI" id="CHEBI:58121"/>
    </ligand>
</feature>
<dbReference type="GO" id="GO:0030145">
    <property type="term" value="F:manganese ion binding"/>
    <property type="evidence" value="ECO:0007669"/>
    <property type="project" value="UniProtKB-UniRule"/>
</dbReference>
<comment type="cofactor">
    <cofactor evidence="2">
        <name>Mn(2+)</name>
        <dbReference type="ChEBI" id="CHEBI:29035"/>
    </cofactor>
</comment>
<comment type="subunit">
    <text evidence="14">Homodimer.</text>
</comment>
<keyword evidence="13 14" id="KW-0456">Lyase</keyword>
<evidence type="ECO:0000259" key="15">
    <source>
        <dbReference type="Pfam" id="PF00925"/>
    </source>
</evidence>
<dbReference type="SUPFAM" id="SSF142695">
    <property type="entry name" value="RibA-like"/>
    <property type="match status" value="1"/>
</dbReference>
<feature type="binding site" evidence="14">
    <location>
        <position position="160"/>
    </location>
    <ligand>
        <name>Mg(2+)</name>
        <dbReference type="ChEBI" id="CHEBI:18420"/>
        <label>2</label>
    </ligand>
</feature>
<dbReference type="PANTHER" id="PTHR21327">
    <property type="entry name" value="GTP CYCLOHYDROLASE II-RELATED"/>
    <property type="match status" value="1"/>
</dbReference>
<organism evidence="16 17">
    <name type="scientific">Hydrocarboniphaga daqingensis</name>
    <dbReference type="NCBI Taxonomy" id="490188"/>
    <lineage>
        <taxon>Bacteria</taxon>
        <taxon>Pseudomonadati</taxon>
        <taxon>Pseudomonadota</taxon>
        <taxon>Gammaproteobacteria</taxon>
        <taxon>Nevskiales</taxon>
        <taxon>Nevskiaceae</taxon>
        <taxon>Hydrocarboniphaga</taxon>
    </lineage>
</organism>
<dbReference type="NCBIfam" id="TIGR00506">
    <property type="entry name" value="ribB"/>
    <property type="match status" value="1"/>
</dbReference>
<dbReference type="OrthoDB" id="9793111at2"/>
<comment type="pathway">
    <text evidence="4 14">Cofactor biosynthesis; riboflavin biosynthesis; 2-hydroxy-3-oxobutyl phosphate from D-ribulose 5-phosphate: step 1/1.</text>
</comment>
<comment type="cofactor">
    <cofactor evidence="14">
        <name>Mg(2+)</name>
        <dbReference type="ChEBI" id="CHEBI:18420"/>
    </cofactor>
    <cofactor evidence="14">
        <name>Mn(2+)</name>
        <dbReference type="ChEBI" id="CHEBI:29035"/>
    </cofactor>
    <text evidence="14">Binds 2 divalent metal cations per subunit. Magnesium or manganese.</text>
</comment>
<evidence type="ECO:0000256" key="3">
    <source>
        <dbReference type="ARBA" id="ARBA00002284"/>
    </source>
</evidence>
<feature type="binding site" evidence="14">
    <location>
        <position position="45"/>
    </location>
    <ligand>
        <name>Mg(2+)</name>
        <dbReference type="ChEBI" id="CHEBI:18420"/>
        <label>2</label>
    </ligand>
</feature>
<feature type="domain" description="GTP cyclohydrolase II" evidence="15">
    <location>
        <begin position="224"/>
        <end position="387"/>
    </location>
</feature>
<comment type="similarity">
    <text evidence="6">In the C-terminal section; belongs to the GTP cyclohydrolase II family.</text>
</comment>
<keyword evidence="16" id="KW-0378">Hydrolase</keyword>
<dbReference type="GO" id="GO:0009231">
    <property type="term" value="P:riboflavin biosynthetic process"/>
    <property type="evidence" value="ECO:0007669"/>
    <property type="project" value="UniProtKB-UniRule"/>
</dbReference>
<dbReference type="PIRSF" id="PIRSF001259">
    <property type="entry name" value="RibA"/>
    <property type="match status" value="1"/>
</dbReference>
<dbReference type="Pfam" id="PF00926">
    <property type="entry name" value="DHBP_synthase"/>
    <property type="match status" value="1"/>
</dbReference>
<proteinExistence type="inferred from homology"/>
<dbReference type="GO" id="GO:0000287">
    <property type="term" value="F:magnesium ion binding"/>
    <property type="evidence" value="ECO:0007669"/>
    <property type="project" value="UniProtKB-UniRule"/>
</dbReference>
<dbReference type="FunFam" id="3.90.870.10:FF:000001">
    <property type="entry name" value="Riboflavin biosynthesis protein RibBA"/>
    <property type="match status" value="1"/>
</dbReference>
<evidence type="ECO:0000256" key="7">
    <source>
        <dbReference type="ARBA" id="ARBA00012153"/>
    </source>
</evidence>
<comment type="similarity">
    <text evidence="14">Belongs to the DHBP synthase family.</text>
</comment>
<dbReference type="InterPro" id="IPR000422">
    <property type="entry name" value="DHBP_synthase_RibB"/>
</dbReference>
<dbReference type="InterPro" id="IPR032677">
    <property type="entry name" value="GTP_cyclohydro_II"/>
</dbReference>